<dbReference type="EMBL" id="JAAXOO010000003">
    <property type="protein sequence ID" value="NKY33850.1"/>
    <property type="molecule type" value="Genomic_DNA"/>
</dbReference>
<accession>A0A846XGL9</accession>
<organism evidence="1 2">
    <name type="scientific">Nocardia speluncae</name>
    <dbReference type="NCBI Taxonomy" id="419477"/>
    <lineage>
        <taxon>Bacteria</taxon>
        <taxon>Bacillati</taxon>
        <taxon>Actinomycetota</taxon>
        <taxon>Actinomycetes</taxon>
        <taxon>Mycobacteriales</taxon>
        <taxon>Nocardiaceae</taxon>
        <taxon>Nocardia</taxon>
    </lineage>
</organism>
<comment type="caution">
    <text evidence="1">The sequence shown here is derived from an EMBL/GenBank/DDBJ whole genome shotgun (WGS) entry which is preliminary data.</text>
</comment>
<gene>
    <name evidence="1" type="ORF">HGA13_12280</name>
</gene>
<dbReference type="RefSeq" id="WP_157113056.1">
    <property type="nucleotide sequence ID" value="NZ_JAAXOO010000003.1"/>
</dbReference>
<evidence type="ECO:0008006" key="3">
    <source>
        <dbReference type="Google" id="ProtNLM"/>
    </source>
</evidence>
<evidence type="ECO:0000313" key="1">
    <source>
        <dbReference type="EMBL" id="NKY33850.1"/>
    </source>
</evidence>
<keyword evidence="2" id="KW-1185">Reference proteome</keyword>
<proteinExistence type="predicted"/>
<dbReference type="AlphaFoldDB" id="A0A846XGL9"/>
<dbReference type="Proteomes" id="UP000565715">
    <property type="component" value="Unassembled WGS sequence"/>
</dbReference>
<sequence>MPRLSSAARTVNWFARHGYIRRADDDDAGTWRLTAMGSEAAASLDHGYELGYDGLPA</sequence>
<name>A0A846XGL9_9NOCA</name>
<evidence type="ECO:0000313" key="2">
    <source>
        <dbReference type="Proteomes" id="UP000565715"/>
    </source>
</evidence>
<reference evidence="1 2" key="1">
    <citation type="submission" date="2020-04" db="EMBL/GenBank/DDBJ databases">
        <title>MicrobeNet Type strains.</title>
        <authorList>
            <person name="Nicholson A.C."/>
        </authorList>
    </citation>
    <scope>NUCLEOTIDE SEQUENCE [LARGE SCALE GENOMIC DNA]</scope>
    <source>
        <strain evidence="1 2">DSM 45078</strain>
    </source>
</reference>
<protein>
    <recommendedName>
        <fullName evidence="3">Winged helix DNA-binding protein</fullName>
    </recommendedName>
</protein>